<comment type="caution">
    <text evidence="1">The sequence shown here is derived from an EMBL/GenBank/DDBJ whole genome shotgun (WGS) entry which is preliminary data.</text>
</comment>
<name>A0AAD9NJ83_9ANNE</name>
<keyword evidence="2" id="KW-1185">Reference proteome</keyword>
<evidence type="ECO:0000313" key="1">
    <source>
        <dbReference type="EMBL" id="KAK2170558.1"/>
    </source>
</evidence>
<sequence>QLPGSTTGATYKVVRDTSIRGRDKPFHGVRYSYTEAKHCAMQHLAVHIEIKDSELCCAATVGQAEDNFMCGPRQHEHQPSVGAAIVGAIAGGIQKRIYNNTLSLMYYEPKSTHIDEI</sequence>
<reference evidence="1" key="1">
    <citation type="journal article" date="2023" name="Mol. Biol. Evol.">
        <title>Third-Generation Sequencing Reveals the Adaptive Role of the Epigenome in Three Deep-Sea Polychaetes.</title>
        <authorList>
            <person name="Perez M."/>
            <person name="Aroh O."/>
            <person name="Sun Y."/>
            <person name="Lan Y."/>
            <person name="Juniper S.K."/>
            <person name="Young C.R."/>
            <person name="Angers B."/>
            <person name="Qian P.Y."/>
        </authorList>
    </citation>
    <scope>NUCLEOTIDE SEQUENCE</scope>
    <source>
        <strain evidence="1">P08H-3</strain>
    </source>
</reference>
<dbReference type="AlphaFoldDB" id="A0AAD9NJ83"/>
<feature type="non-terminal residue" evidence="1">
    <location>
        <position position="1"/>
    </location>
</feature>
<dbReference type="EMBL" id="JAODUP010000002">
    <property type="protein sequence ID" value="KAK2170558.1"/>
    <property type="molecule type" value="Genomic_DNA"/>
</dbReference>
<gene>
    <name evidence="1" type="ORF">LSH36_2g10045</name>
</gene>
<organism evidence="1 2">
    <name type="scientific">Paralvinella palmiformis</name>
    <dbReference type="NCBI Taxonomy" id="53620"/>
    <lineage>
        <taxon>Eukaryota</taxon>
        <taxon>Metazoa</taxon>
        <taxon>Spiralia</taxon>
        <taxon>Lophotrochozoa</taxon>
        <taxon>Annelida</taxon>
        <taxon>Polychaeta</taxon>
        <taxon>Sedentaria</taxon>
        <taxon>Canalipalpata</taxon>
        <taxon>Terebellida</taxon>
        <taxon>Terebelliformia</taxon>
        <taxon>Alvinellidae</taxon>
        <taxon>Paralvinella</taxon>
    </lineage>
</organism>
<evidence type="ECO:0000313" key="2">
    <source>
        <dbReference type="Proteomes" id="UP001208570"/>
    </source>
</evidence>
<dbReference type="Proteomes" id="UP001208570">
    <property type="component" value="Unassembled WGS sequence"/>
</dbReference>
<protein>
    <submittedName>
        <fullName evidence="1">Uncharacterized protein</fullName>
    </submittedName>
</protein>
<proteinExistence type="predicted"/>
<accession>A0AAD9NJ83</accession>